<feature type="binding site" evidence="3">
    <location>
        <position position="241"/>
    </location>
    <ligand>
        <name>substrate</name>
    </ligand>
</feature>
<comment type="caution">
    <text evidence="5">The sequence shown here is derived from an EMBL/GenBank/DDBJ whole genome shotgun (WGS) entry which is preliminary data.</text>
</comment>
<dbReference type="PROSITE" id="PS51318">
    <property type="entry name" value="TAT"/>
    <property type="match status" value="1"/>
</dbReference>
<dbReference type="AlphaFoldDB" id="A0A368XQM0"/>
<dbReference type="GO" id="GO:0046872">
    <property type="term" value="F:metal ion binding"/>
    <property type="evidence" value="ECO:0007669"/>
    <property type="project" value="UniProtKB-KW"/>
</dbReference>
<dbReference type="NCBIfam" id="NF037995">
    <property type="entry name" value="TRAP_S1"/>
    <property type="match status" value="1"/>
</dbReference>
<evidence type="ECO:0000256" key="2">
    <source>
        <dbReference type="PIRSR" id="PIRSR039026-1"/>
    </source>
</evidence>
<evidence type="ECO:0000256" key="1">
    <source>
        <dbReference type="ARBA" id="ARBA00022729"/>
    </source>
</evidence>
<protein>
    <submittedName>
        <fullName evidence="5">TRAP-type mannitol/chloroaromatic compound transport system substrate-binding protein</fullName>
    </submittedName>
</protein>
<keyword evidence="1 4" id="KW-0732">Signal</keyword>
<feature type="chain" id="PRO_5016570453" evidence="4">
    <location>
        <begin position="27"/>
        <end position="364"/>
    </location>
</feature>
<dbReference type="InterPro" id="IPR006311">
    <property type="entry name" value="TAT_signal"/>
</dbReference>
<dbReference type="GO" id="GO:0031317">
    <property type="term" value="C:tripartite ATP-independent periplasmic transporter complex"/>
    <property type="evidence" value="ECO:0007669"/>
    <property type="project" value="InterPro"/>
</dbReference>
<dbReference type="Gene3D" id="3.40.190.170">
    <property type="entry name" value="Bacterial extracellular solute-binding protein, family 7"/>
    <property type="match status" value="1"/>
</dbReference>
<dbReference type="OrthoDB" id="9769667at2"/>
<evidence type="ECO:0000313" key="6">
    <source>
        <dbReference type="Proteomes" id="UP000252884"/>
    </source>
</evidence>
<dbReference type="GO" id="GO:0055085">
    <property type="term" value="P:transmembrane transport"/>
    <property type="evidence" value="ECO:0007669"/>
    <property type="project" value="InterPro"/>
</dbReference>
<dbReference type="InterPro" id="IPR038404">
    <property type="entry name" value="TRAP_DctP_sf"/>
</dbReference>
<feature type="signal peptide" evidence="4">
    <location>
        <begin position="1"/>
        <end position="26"/>
    </location>
</feature>
<dbReference type="Pfam" id="PF03480">
    <property type="entry name" value="DctP"/>
    <property type="match status" value="1"/>
</dbReference>
<proteinExistence type="predicted"/>
<dbReference type="EMBL" id="QPJK01000005">
    <property type="protein sequence ID" value="RCW70271.1"/>
    <property type="molecule type" value="Genomic_DNA"/>
</dbReference>
<feature type="binding site" evidence="2">
    <location>
        <position position="157"/>
    </location>
    <ligand>
        <name>substrate</name>
    </ligand>
</feature>
<dbReference type="PANTHER" id="PTHR33376:SF5">
    <property type="entry name" value="EXTRACYTOPLASMIC SOLUTE RECEPTOR PROTEIN"/>
    <property type="match status" value="1"/>
</dbReference>
<dbReference type="Gene3D" id="3.40.190.10">
    <property type="entry name" value="Periplasmic binding protein-like II"/>
    <property type="match status" value="1"/>
</dbReference>
<reference evidence="5 6" key="1">
    <citation type="submission" date="2018-07" db="EMBL/GenBank/DDBJ databases">
        <title>Genomic Encyclopedia of Type Strains, Phase IV (KMG-IV): sequencing the most valuable type-strain genomes for metagenomic binning, comparative biology and taxonomic classification.</title>
        <authorList>
            <person name="Goeker M."/>
        </authorList>
    </citation>
    <scope>NUCLEOTIDE SEQUENCE [LARGE SCALE GENOMIC DNA]</scope>
    <source>
        <strain evidence="5 6">DSM 21634</strain>
    </source>
</reference>
<evidence type="ECO:0000313" key="5">
    <source>
        <dbReference type="EMBL" id="RCW70271.1"/>
    </source>
</evidence>
<feature type="binding site" evidence="2">
    <location>
        <position position="178"/>
    </location>
    <ligand>
        <name>substrate</name>
    </ligand>
</feature>
<keyword evidence="3" id="KW-0479">Metal-binding</keyword>
<dbReference type="PANTHER" id="PTHR33376">
    <property type="match status" value="1"/>
</dbReference>
<name>A0A368XQM0_9BURK</name>
<dbReference type="InterPro" id="IPR026289">
    <property type="entry name" value="SBP_TakP-like"/>
</dbReference>
<dbReference type="SUPFAM" id="SSF53850">
    <property type="entry name" value="Periplasmic binding protein-like II"/>
    <property type="match status" value="1"/>
</dbReference>
<feature type="binding site" evidence="3">
    <location>
        <position position="216"/>
    </location>
    <ligand>
        <name>Na(+)</name>
        <dbReference type="ChEBI" id="CHEBI:29101"/>
    </ligand>
</feature>
<evidence type="ECO:0000256" key="4">
    <source>
        <dbReference type="SAM" id="SignalP"/>
    </source>
</evidence>
<feature type="binding site" evidence="3">
    <location>
        <position position="215"/>
    </location>
    <ligand>
        <name>substrate</name>
    </ligand>
</feature>
<dbReference type="InterPro" id="IPR018389">
    <property type="entry name" value="DctP_fam"/>
</dbReference>
<gene>
    <name evidence="5" type="ORF">DES41_105213</name>
</gene>
<dbReference type="Proteomes" id="UP000252884">
    <property type="component" value="Unassembled WGS sequence"/>
</dbReference>
<sequence>MQRRRFLARGTAAGTLAAGLAAPALAQGSNPQVRWRLASSYPRSLGTIYGAMDMAVKRVGELTEGRFNISLHPAGELVPALQVLDATQSGSVEAGHSASYFYIGKDPAYGFGTALPFGLNARGQNAWLYEGGGQALLDEFYASQGVMAMPIGNTGAQMAGWYRKEIKTVEDLKGLKFRVGGLAGMVLAKLGVVAQQLAAGDLYVALEKGTLDAAEFVGPYDDEKLGLHKVAKYYYYPGWWEGSATLGLFINPKAWAALPAHYQAALRTAAAEANQWCTAKYDVENPRAMGRLVAGGAVLRAFPRPVLDASYKAAEALYAELSEKSPAFKKIFEHWIRFRNEQVLWQQFCEGPFDSYMAAASRRK</sequence>
<accession>A0A368XQM0</accession>
<dbReference type="PIRSF" id="PIRSF039026">
    <property type="entry name" value="SiaP"/>
    <property type="match status" value="1"/>
</dbReference>
<organism evidence="5 6">
    <name type="scientific">Pseudorhodoferax soli</name>
    <dbReference type="NCBI Taxonomy" id="545864"/>
    <lineage>
        <taxon>Bacteria</taxon>
        <taxon>Pseudomonadati</taxon>
        <taxon>Pseudomonadota</taxon>
        <taxon>Betaproteobacteria</taxon>
        <taxon>Burkholderiales</taxon>
        <taxon>Comamonadaceae</taxon>
    </lineage>
</organism>
<keyword evidence="6" id="KW-1185">Reference proteome</keyword>
<evidence type="ECO:0000256" key="3">
    <source>
        <dbReference type="PIRSR" id="PIRSR039026-2"/>
    </source>
</evidence>
<dbReference type="RefSeq" id="WP_114469225.1">
    <property type="nucleotide sequence ID" value="NZ_QPJK01000005.1"/>
</dbReference>